<dbReference type="SUPFAM" id="SSF103473">
    <property type="entry name" value="MFS general substrate transporter"/>
    <property type="match status" value="1"/>
</dbReference>
<dbReference type="Gene3D" id="1.20.1250.20">
    <property type="entry name" value="MFS general substrate transporter like domains"/>
    <property type="match status" value="1"/>
</dbReference>
<feature type="transmembrane region" description="Helical" evidence="7">
    <location>
        <begin position="94"/>
        <end position="111"/>
    </location>
</feature>
<keyword evidence="2" id="KW-0813">Transport</keyword>
<evidence type="ECO:0000256" key="5">
    <source>
        <dbReference type="ARBA" id="ARBA00022989"/>
    </source>
</evidence>
<dbReference type="InterPro" id="IPR010290">
    <property type="entry name" value="TM_effector"/>
</dbReference>
<name>A0AAU7TMH6_9ACTN</name>
<feature type="transmembrane region" description="Helical" evidence="7">
    <location>
        <begin position="267"/>
        <end position="286"/>
    </location>
</feature>
<feature type="transmembrane region" description="Helical" evidence="7">
    <location>
        <begin position="384"/>
        <end position="405"/>
    </location>
</feature>
<dbReference type="GO" id="GO:0022857">
    <property type="term" value="F:transmembrane transporter activity"/>
    <property type="evidence" value="ECO:0007669"/>
    <property type="project" value="InterPro"/>
</dbReference>
<feature type="transmembrane region" description="Helical" evidence="7">
    <location>
        <begin position="231"/>
        <end position="255"/>
    </location>
</feature>
<dbReference type="AlphaFoldDB" id="A0AAU7TMH6"/>
<dbReference type="EMBL" id="CP158165">
    <property type="protein sequence ID" value="XBV27967.1"/>
    <property type="molecule type" value="Genomic_DNA"/>
</dbReference>
<protein>
    <submittedName>
        <fullName evidence="9">MFS transporter</fullName>
    </submittedName>
</protein>
<feature type="transmembrane region" description="Helical" evidence="7">
    <location>
        <begin position="182"/>
        <end position="201"/>
    </location>
</feature>
<keyword evidence="4 7" id="KW-0812">Transmembrane</keyword>
<sequence>MSSTKGADRANPSRTTTFSSLRNRDFRLYMAGSVSSSTGSWVLRIAQDWLVLSLTGSPAAVGLTIALQSLPTLLLTVPGGALADRYPMRRIVQLSYAGFAVLAALLAALTLTQVVQAWHLQLIALGTGITAALSTPARQVFVHELVGSTQLRNAVSLNSAALQLAGLIGPALSGVLMGVAGVGWSFAITAASYVVPILALTRMRSEQVRTRPPQRARLRTGLRYAAQRPDILWPTLLVSLFGLFTANLPVVLAPYAKDVFHSGASGYGLFNTVVAAGALLGALVSARLGRTRLRTLMAFAAALSLLYIAAAAATTQLVFCGILLSVGAATMLVNASANSTVQLASPPTMRGRVMALYVLTYYTATTAGAPIAGTLIEHLGPRPYLLLAGGAQATICLLITARLAIARSWAHPMT</sequence>
<dbReference type="RefSeq" id="WP_350280744.1">
    <property type="nucleotide sequence ID" value="NZ_CP158165.1"/>
</dbReference>
<feature type="transmembrane region" description="Helical" evidence="7">
    <location>
        <begin position="28"/>
        <end position="47"/>
    </location>
</feature>
<evidence type="ECO:0000259" key="8">
    <source>
        <dbReference type="PROSITE" id="PS50850"/>
    </source>
</evidence>
<reference evidence="9" key="1">
    <citation type="submission" date="2024-06" db="EMBL/GenBank/DDBJ databases">
        <title>Kribbella sp. strain HUAS MG21 genome sequences.</title>
        <authorList>
            <person name="Mo P."/>
        </authorList>
    </citation>
    <scope>NUCLEOTIDE SEQUENCE</scope>
    <source>
        <strain evidence="9">HUAS MG21</strain>
    </source>
</reference>
<feature type="transmembrane region" description="Helical" evidence="7">
    <location>
        <begin position="155"/>
        <end position="176"/>
    </location>
</feature>
<dbReference type="PANTHER" id="PTHR23513:SF11">
    <property type="entry name" value="STAPHYLOFERRIN A TRANSPORTER"/>
    <property type="match status" value="1"/>
</dbReference>
<feature type="transmembrane region" description="Helical" evidence="7">
    <location>
        <begin position="59"/>
        <end position="82"/>
    </location>
</feature>
<keyword evidence="3" id="KW-1003">Cell membrane</keyword>
<dbReference type="InterPro" id="IPR036259">
    <property type="entry name" value="MFS_trans_sf"/>
</dbReference>
<evidence type="ECO:0000256" key="3">
    <source>
        <dbReference type="ARBA" id="ARBA00022475"/>
    </source>
</evidence>
<keyword evidence="6 7" id="KW-0472">Membrane</keyword>
<evidence type="ECO:0000313" key="9">
    <source>
        <dbReference type="EMBL" id="XBV27967.1"/>
    </source>
</evidence>
<dbReference type="InterPro" id="IPR020846">
    <property type="entry name" value="MFS_dom"/>
</dbReference>
<evidence type="ECO:0000256" key="2">
    <source>
        <dbReference type="ARBA" id="ARBA00022448"/>
    </source>
</evidence>
<evidence type="ECO:0000256" key="7">
    <source>
        <dbReference type="SAM" id="Phobius"/>
    </source>
</evidence>
<keyword evidence="5 7" id="KW-1133">Transmembrane helix</keyword>
<dbReference type="GO" id="GO:0005886">
    <property type="term" value="C:plasma membrane"/>
    <property type="evidence" value="ECO:0007669"/>
    <property type="project" value="UniProtKB-SubCell"/>
</dbReference>
<feature type="domain" description="Major facilitator superfamily (MFS) profile" evidence="8">
    <location>
        <begin position="25"/>
        <end position="408"/>
    </location>
</feature>
<feature type="transmembrane region" description="Helical" evidence="7">
    <location>
        <begin position="117"/>
        <end position="134"/>
    </location>
</feature>
<feature type="transmembrane region" description="Helical" evidence="7">
    <location>
        <begin position="316"/>
        <end position="333"/>
    </location>
</feature>
<gene>
    <name evidence="9" type="ORF">ABN611_16385</name>
</gene>
<evidence type="ECO:0000256" key="1">
    <source>
        <dbReference type="ARBA" id="ARBA00004651"/>
    </source>
</evidence>
<dbReference type="Pfam" id="PF05977">
    <property type="entry name" value="MFS_3"/>
    <property type="match status" value="1"/>
</dbReference>
<evidence type="ECO:0000256" key="4">
    <source>
        <dbReference type="ARBA" id="ARBA00022692"/>
    </source>
</evidence>
<dbReference type="PROSITE" id="PS50850">
    <property type="entry name" value="MFS"/>
    <property type="match status" value="1"/>
</dbReference>
<comment type="subcellular location">
    <subcellularLocation>
        <location evidence="1">Cell membrane</location>
        <topology evidence="1">Multi-pass membrane protein</topology>
    </subcellularLocation>
</comment>
<organism evidence="9">
    <name type="scientific">Kribbella sp. HUAS MG21</name>
    <dbReference type="NCBI Taxonomy" id="3160966"/>
    <lineage>
        <taxon>Bacteria</taxon>
        <taxon>Bacillati</taxon>
        <taxon>Actinomycetota</taxon>
        <taxon>Actinomycetes</taxon>
        <taxon>Propionibacteriales</taxon>
        <taxon>Kribbellaceae</taxon>
        <taxon>Kribbella</taxon>
    </lineage>
</organism>
<evidence type="ECO:0000256" key="6">
    <source>
        <dbReference type="ARBA" id="ARBA00023136"/>
    </source>
</evidence>
<proteinExistence type="predicted"/>
<feature type="transmembrane region" description="Helical" evidence="7">
    <location>
        <begin position="354"/>
        <end position="372"/>
    </location>
</feature>
<accession>A0AAU7TMH6</accession>
<dbReference type="CDD" id="cd06173">
    <property type="entry name" value="MFS_MefA_like"/>
    <property type="match status" value="1"/>
</dbReference>
<dbReference type="PANTHER" id="PTHR23513">
    <property type="entry name" value="INTEGRAL MEMBRANE EFFLUX PROTEIN-RELATED"/>
    <property type="match status" value="1"/>
</dbReference>